<feature type="region of interest" description="Disordered" evidence="1">
    <location>
        <begin position="1"/>
        <end position="163"/>
    </location>
</feature>
<feature type="compositionally biased region" description="Polar residues" evidence="1">
    <location>
        <begin position="1"/>
        <end position="18"/>
    </location>
</feature>
<dbReference type="EMBL" id="JBHRUJ010000017">
    <property type="protein sequence ID" value="MFC3211980.1"/>
    <property type="molecule type" value="Genomic_DNA"/>
</dbReference>
<proteinExistence type="predicted"/>
<feature type="compositionally biased region" description="Basic and acidic residues" evidence="1">
    <location>
        <begin position="37"/>
        <end position="48"/>
    </location>
</feature>
<reference evidence="3" key="1">
    <citation type="journal article" date="2019" name="Int. J. Syst. Evol. Microbiol.">
        <title>The Global Catalogue of Microorganisms (GCM) 10K type strain sequencing project: providing services to taxonomists for standard genome sequencing and annotation.</title>
        <authorList>
            <consortium name="The Broad Institute Genomics Platform"/>
            <consortium name="The Broad Institute Genome Sequencing Center for Infectious Disease"/>
            <person name="Wu L."/>
            <person name="Ma J."/>
        </authorList>
    </citation>
    <scope>NUCLEOTIDE SEQUENCE [LARGE SCALE GENOMIC DNA]</scope>
    <source>
        <strain evidence="3">CCM 320</strain>
    </source>
</reference>
<evidence type="ECO:0000313" key="2">
    <source>
        <dbReference type="EMBL" id="MFC3211980.1"/>
    </source>
</evidence>
<dbReference type="Proteomes" id="UP001595625">
    <property type="component" value="Unassembled WGS sequence"/>
</dbReference>
<keyword evidence="3" id="KW-1185">Reference proteome</keyword>
<accession>A0ABV7KRA4</accession>
<feature type="compositionally biased region" description="Basic and acidic residues" evidence="1">
    <location>
        <begin position="134"/>
        <end position="144"/>
    </location>
</feature>
<comment type="caution">
    <text evidence="2">The sequence shown here is derived from an EMBL/GenBank/DDBJ whole genome shotgun (WGS) entry which is preliminary data.</text>
</comment>
<organism evidence="2 3">
    <name type="scientific">Planomicrobium okeanokoites</name>
    <name type="common">Planococcus okeanokoites</name>
    <name type="synonym">Flavobacterium okeanokoites</name>
    <dbReference type="NCBI Taxonomy" id="244"/>
    <lineage>
        <taxon>Bacteria</taxon>
        <taxon>Bacillati</taxon>
        <taxon>Bacillota</taxon>
        <taxon>Bacilli</taxon>
        <taxon>Bacillales</taxon>
        <taxon>Caryophanaceae</taxon>
        <taxon>Planomicrobium</taxon>
    </lineage>
</organism>
<sequence length="163" mass="17489">MADKNNNNAQEKGFNSTAAYGDPKENTQHKPNGPGGRTEKDSPFHMDADGNLSTGDGETGNRIVHEQRPEELGAANRNAADTDEAGRKTVNVRKSESVMDDLSSIDVSDEGLPANDQAESDVPPADPAINDVPDADRSMSDSTEHLSQNAADRTRRSDDNGRK</sequence>
<evidence type="ECO:0000256" key="1">
    <source>
        <dbReference type="SAM" id="MobiDB-lite"/>
    </source>
</evidence>
<gene>
    <name evidence="2" type="ORF">ACFOEJ_12900</name>
</gene>
<protein>
    <submittedName>
        <fullName evidence="2">Uncharacterized protein</fullName>
    </submittedName>
</protein>
<feature type="compositionally biased region" description="Basic and acidic residues" evidence="1">
    <location>
        <begin position="152"/>
        <end position="163"/>
    </location>
</feature>
<name>A0ABV7KRA4_PLAOK</name>
<evidence type="ECO:0000313" key="3">
    <source>
        <dbReference type="Proteomes" id="UP001595625"/>
    </source>
</evidence>
<dbReference type="RefSeq" id="WP_117312603.1">
    <property type="nucleotide sequence ID" value="NZ_JBHRUJ010000017.1"/>
</dbReference>